<dbReference type="InterPro" id="IPR018062">
    <property type="entry name" value="HTH_AraC-typ_CS"/>
</dbReference>
<feature type="domain" description="Response regulatory" evidence="6">
    <location>
        <begin position="2"/>
        <end position="119"/>
    </location>
</feature>
<dbReference type="GO" id="GO:0043565">
    <property type="term" value="F:sequence-specific DNA binding"/>
    <property type="evidence" value="ECO:0007669"/>
    <property type="project" value="InterPro"/>
</dbReference>
<gene>
    <name evidence="7" type="ORF">SAMN05661091_5596</name>
</gene>
<evidence type="ECO:0000256" key="2">
    <source>
        <dbReference type="ARBA" id="ARBA00023125"/>
    </source>
</evidence>
<dbReference type="Gene3D" id="3.40.50.2300">
    <property type="match status" value="1"/>
</dbReference>
<dbReference type="PROSITE" id="PS01124">
    <property type="entry name" value="HTH_ARAC_FAMILY_2"/>
    <property type="match status" value="1"/>
</dbReference>
<evidence type="ECO:0000259" key="6">
    <source>
        <dbReference type="PROSITE" id="PS50110"/>
    </source>
</evidence>
<proteinExistence type="predicted"/>
<dbReference type="PANTHER" id="PTHR43280">
    <property type="entry name" value="ARAC-FAMILY TRANSCRIPTIONAL REGULATOR"/>
    <property type="match status" value="1"/>
</dbReference>
<keyword evidence="1" id="KW-0805">Transcription regulation</keyword>
<dbReference type="Pfam" id="PF00072">
    <property type="entry name" value="Response_reg"/>
    <property type="match status" value="1"/>
</dbReference>
<dbReference type="Pfam" id="PF12833">
    <property type="entry name" value="HTH_18"/>
    <property type="match status" value="1"/>
</dbReference>
<dbReference type="InterPro" id="IPR009057">
    <property type="entry name" value="Homeodomain-like_sf"/>
</dbReference>
<dbReference type="InterPro" id="IPR001789">
    <property type="entry name" value="Sig_transdc_resp-reg_receiver"/>
</dbReference>
<accession>A0A1X7HRV6</accession>
<keyword evidence="2" id="KW-0238">DNA-binding</keyword>
<dbReference type="SUPFAM" id="SSF46689">
    <property type="entry name" value="Homeodomain-like"/>
    <property type="match status" value="2"/>
</dbReference>
<keyword evidence="8" id="KW-1185">Reference proteome</keyword>
<dbReference type="EMBL" id="LT840184">
    <property type="protein sequence ID" value="SMF91850.1"/>
    <property type="molecule type" value="Genomic_DNA"/>
</dbReference>
<organism evidence="7 8">
    <name type="scientific">Paenibacillus uliginis N3/975</name>
    <dbReference type="NCBI Taxonomy" id="1313296"/>
    <lineage>
        <taxon>Bacteria</taxon>
        <taxon>Bacillati</taxon>
        <taxon>Bacillota</taxon>
        <taxon>Bacilli</taxon>
        <taxon>Bacillales</taxon>
        <taxon>Paenibacillaceae</taxon>
        <taxon>Paenibacillus</taxon>
    </lineage>
</organism>
<dbReference type="Gene3D" id="1.10.10.60">
    <property type="entry name" value="Homeodomain-like"/>
    <property type="match status" value="2"/>
</dbReference>
<dbReference type="CDD" id="cd17536">
    <property type="entry name" value="REC_YesN-like"/>
    <property type="match status" value="1"/>
</dbReference>
<dbReference type="SUPFAM" id="SSF52172">
    <property type="entry name" value="CheY-like"/>
    <property type="match status" value="1"/>
</dbReference>
<dbReference type="SMART" id="SM00342">
    <property type="entry name" value="HTH_ARAC"/>
    <property type="match status" value="1"/>
</dbReference>
<dbReference type="InterPro" id="IPR020449">
    <property type="entry name" value="Tscrpt_reg_AraC-type_HTH"/>
</dbReference>
<dbReference type="GO" id="GO:0000160">
    <property type="term" value="P:phosphorelay signal transduction system"/>
    <property type="evidence" value="ECO:0007669"/>
    <property type="project" value="InterPro"/>
</dbReference>
<dbReference type="PANTHER" id="PTHR43280:SF28">
    <property type="entry name" value="HTH-TYPE TRANSCRIPTIONAL ACTIVATOR RHAS"/>
    <property type="match status" value="1"/>
</dbReference>
<sequence>MKVLIVDDEVIIRTGLSTVINWESSGFSVLEPAASAEEALQRIPCEQPDIIFTDIRMTGMSGIDLAREVMNERPDTEMIIISGFDEFIYAQQAMREGVSEYLLKTSRPDEIIQAAIRAKARIEQRRQEDELGRTQERAVNRSFLRRLLASATLPDEKTVTEMWNRYPDLRITQGEHQLQVWIVTFRHDDTAGEEGRVPEVLYHAFGERLTELVPYGCEWLQWDDSILMLIRTEVEREGISQLEYIIRKAREELNCDTFAACGQPIGDVRQLRRALDTAMEAGSYEWLLGHKDYVRYEDISERKGVRVFSTMEEEKELAAWLRAEDAGVLKSGIAELLARIRRDHQATPSSVQGYLQTLIVAGHRWLERAALSIGRSYEPPNGEKLDMTELAQRPEKVLLHHFETLMKQHAELVSGISPVQRAVAYIHEHLGQGLSLQQVAKHVHMNSNYFSELFKRETGQNYIEFVTQAKMQKAMALLLETPAKISEVANEVGYEDMKYFNRLFKKFTGMTPSEYRANAEIYPSID</sequence>
<dbReference type="InterPro" id="IPR018060">
    <property type="entry name" value="HTH_AraC"/>
</dbReference>
<keyword evidence="3" id="KW-0804">Transcription</keyword>
<evidence type="ECO:0000256" key="4">
    <source>
        <dbReference type="PROSITE-ProRule" id="PRU00169"/>
    </source>
</evidence>
<reference evidence="7 8" key="1">
    <citation type="submission" date="2017-04" db="EMBL/GenBank/DDBJ databases">
        <authorList>
            <person name="Afonso C.L."/>
            <person name="Miller P.J."/>
            <person name="Scott M.A."/>
            <person name="Spackman E."/>
            <person name="Goraichik I."/>
            <person name="Dimitrov K.M."/>
            <person name="Suarez D.L."/>
            <person name="Swayne D.E."/>
        </authorList>
    </citation>
    <scope>NUCLEOTIDE SEQUENCE [LARGE SCALE GENOMIC DNA]</scope>
    <source>
        <strain evidence="7 8">N3/975</strain>
    </source>
</reference>
<dbReference type="AlphaFoldDB" id="A0A1X7HRV6"/>
<dbReference type="PROSITE" id="PS00041">
    <property type="entry name" value="HTH_ARAC_FAMILY_1"/>
    <property type="match status" value="1"/>
</dbReference>
<dbReference type="STRING" id="1313296.SAMN05661091_5596"/>
<evidence type="ECO:0000256" key="3">
    <source>
        <dbReference type="ARBA" id="ARBA00023163"/>
    </source>
</evidence>
<feature type="domain" description="HTH araC/xylS-type" evidence="5">
    <location>
        <begin position="420"/>
        <end position="518"/>
    </location>
</feature>
<evidence type="ECO:0000256" key="1">
    <source>
        <dbReference type="ARBA" id="ARBA00023015"/>
    </source>
</evidence>
<dbReference type="Proteomes" id="UP000192940">
    <property type="component" value="Chromosome I"/>
</dbReference>
<evidence type="ECO:0000259" key="5">
    <source>
        <dbReference type="PROSITE" id="PS01124"/>
    </source>
</evidence>
<name>A0A1X7HRV6_9BACL</name>
<feature type="modified residue" description="4-aspartylphosphate" evidence="4">
    <location>
        <position position="54"/>
    </location>
</feature>
<dbReference type="RefSeq" id="WP_208916185.1">
    <property type="nucleotide sequence ID" value="NZ_LT840184.1"/>
</dbReference>
<dbReference type="PROSITE" id="PS50110">
    <property type="entry name" value="RESPONSE_REGULATORY"/>
    <property type="match status" value="1"/>
</dbReference>
<dbReference type="SMART" id="SM00448">
    <property type="entry name" value="REC"/>
    <property type="match status" value="1"/>
</dbReference>
<evidence type="ECO:0000313" key="7">
    <source>
        <dbReference type="EMBL" id="SMF91850.1"/>
    </source>
</evidence>
<keyword evidence="4" id="KW-0597">Phosphoprotein</keyword>
<dbReference type="PRINTS" id="PR00032">
    <property type="entry name" value="HTHARAC"/>
</dbReference>
<dbReference type="GO" id="GO:0003700">
    <property type="term" value="F:DNA-binding transcription factor activity"/>
    <property type="evidence" value="ECO:0007669"/>
    <property type="project" value="InterPro"/>
</dbReference>
<dbReference type="InterPro" id="IPR011006">
    <property type="entry name" value="CheY-like_superfamily"/>
</dbReference>
<protein>
    <submittedName>
        <fullName evidence="7">Two-component system, response regulator YesN</fullName>
    </submittedName>
</protein>
<evidence type="ECO:0000313" key="8">
    <source>
        <dbReference type="Proteomes" id="UP000192940"/>
    </source>
</evidence>